<dbReference type="KEGG" id="pect:BN1012_Phect207"/>
<proteinExistence type="predicted"/>
<reference evidence="1 2" key="1">
    <citation type="journal article" date="2014" name="Front. Genet.">
        <title>Genome and metabolic network of "Candidatus Phaeomarinobacter ectocarpi" Ec32, a new candidate genus of Alphaproteobacteria frequently associated with brown algae.</title>
        <authorList>
            <person name="Dittami S.M."/>
            <person name="Barbeyron T."/>
            <person name="Boyen C."/>
            <person name="Cambefort J."/>
            <person name="Collet G."/>
            <person name="Delage L."/>
            <person name="Gobet A."/>
            <person name="Groisillier A."/>
            <person name="Leblanc C."/>
            <person name="Michel G."/>
            <person name="Scornet D."/>
            <person name="Siegel A."/>
            <person name="Tapia J.E."/>
            <person name="Tonon T."/>
        </authorList>
    </citation>
    <scope>NUCLEOTIDE SEQUENCE [LARGE SCALE GENOMIC DNA]</scope>
    <source>
        <strain evidence="1 2">Ec32</strain>
    </source>
</reference>
<dbReference type="EMBL" id="HG966617">
    <property type="protein sequence ID" value="CDO58421.1"/>
    <property type="molecule type" value="Genomic_DNA"/>
</dbReference>
<dbReference type="AlphaFoldDB" id="X5MLI0"/>
<dbReference type="STRING" id="1458461.BN1012_Phect207"/>
<organism evidence="1 2">
    <name type="scientific">Candidatus Phaeomarinibacter ectocarpi</name>
    <dbReference type="NCBI Taxonomy" id="1458461"/>
    <lineage>
        <taxon>Bacteria</taxon>
        <taxon>Pseudomonadati</taxon>
        <taxon>Pseudomonadota</taxon>
        <taxon>Alphaproteobacteria</taxon>
        <taxon>Hyphomicrobiales</taxon>
        <taxon>Parvibaculaceae</taxon>
        <taxon>Candidatus Phaeomarinibacter</taxon>
    </lineage>
</organism>
<evidence type="ECO:0000313" key="2">
    <source>
        <dbReference type="Proteomes" id="UP000032160"/>
    </source>
</evidence>
<gene>
    <name evidence="1" type="ORF">BN1012_Phect207</name>
</gene>
<dbReference type="HOGENOM" id="CLU_3231156_0_0_5"/>
<evidence type="ECO:0000313" key="1">
    <source>
        <dbReference type="EMBL" id="CDO58421.1"/>
    </source>
</evidence>
<accession>X5MLI0</accession>
<name>X5MLI0_9HYPH</name>
<sequence length="43" mass="5170">MWGDLRKCHPRTRMKRNIRKLKNLIAPQGEDDYLFVMKMNAGH</sequence>
<keyword evidence="2" id="KW-1185">Reference proteome</keyword>
<protein>
    <submittedName>
        <fullName evidence="1">Uncharacterized protein</fullName>
    </submittedName>
</protein>
<dbReference type="Proteomes" id="UP000032160">
    <property type="component" value="Chromosome I"/>
</dbReference>